<dbReference type="OrthoDB" id="263283at2759"/>
<evidence type="ECO:0000256" key="7">
    <source>
        <dbReference type="ARBA" id="ARBA00022694"/>
    </source>
</evidence>
<feature type="region of interest" description="Disordered" evidence="12">
    <location>
        <begin position="73"/>
        <end position="93"/>
    </location>
</feature>
<evidence type="ECO:0000313" key="14">
    <source>
        <dbReference type="EMBL" id="RPB14722.1"/>
    </source>
</evidence>
<dbReference type="Proteomes" id="UP000277580">
    <property type="component" value="Unassembled WGS sequence"/>
</dbReference>
<dbReference type="EC" id="2.1.1.282" evidence="3"/>
<evidence type="ECO:0000256" key="2">
    <source>
        <dbReference type="ARBA" id="ARBA00008569"/>
    </source>
</evidence>
<accession>A0A3N4KZM3</accession>
<dbReference type="GO" id="GO:0008168">
    <property type="term" value="F:methyltransferase activity"/>
    <property type="evidence" value="ECO:0007669"/>
    <property type="project" value="UniProtKB-KW"/>
</dbReference>
<evidence type="ECO:0000256" key="4">
    <source>
        <dbReference type="ARBA" id="ARBA00022603"/>
    </source>
</evidence>
<dbReference type="FunCoup" id="A0A3N4KZM3">
    <property type="interactions" value="57"/>
</dbReference>
<dbReference type="SUPFAM" id="SSF111278">
    <property type="entry name" value="SSo0622-like"/>
    <property type="match status" value="1"/>
</dbReference>
<evidence type="ECO:0000256" key="9">
    <source>
        <dbReference type="ARBA" id="ARBA00049202"/>
    </source>
</evidence>
<comment type="function">
    <text evidence="10">S-adenosyl-L-methionine-dependent methyltransferase that acts as a component of the wybutosine biosynthesis pathway. Wybutosine is a hyper modified guanosine with a tricyclic base found at the 3'-position adjacent to the anticodon of eukaryotic phenylalanine tRNA. Probably methylates N-4 position of wybutosine-86 to produce wybutosine-72.</text>
</comment>
<dbReference type="EMBL" id="ML119116">
    <property type="protein sequence ID" value="RPB14722.1"/>
    <property type="molecule type" value="Genomic_DNA"/>
</dbReference>
<sequence length="314" mass="34850">MSSPEARFAINKSRILAEIASTAPDASPKGSIDVQILPLINQLNQHDRLFTTSSCSGRISVFFEGVKKSIEPIGSEELQGDDRGNRASQAGIGGKGEGGKWLFVSHDPVSDVEKKSNREIAEILFRGEKDKAVTDIASNKGGLCEPVELEMGDVVDFDISSTTRFVHLKFEPMILHIQTADLKTANEILTVALSVGFRESGIMNPGLKASSFPMVAIRCNGLIMDSIIGIIEHPNGQIRKLVDDIYLKTLLKVCNLRFKENQRRIDAFTTKIGETLFSSGTRKSEGYEDKEIRKARKREEGLRKQRELRSREQD</sequence>
<gene>
    <name evidence="14" type="ORF">P167DRAFT_563455</name>
</gene>
<comment type="catalytic activity">
    <reaction evidence="9">
        <text>4-demethyl-7-[(3S)-3-amino-3-carboxypropyl]wyosine(37) in tRNA(Phe) + S-adenosyl-L-methionine = 7-[(3S)-3-amino-3-carboxypropyl]wyosine(37) in tRNA(Phe) + S-adenosyl-L-homocysteine + H(+)</text>
        <dbReference type="Rhea" id="RHEA:36635"/>
        <dbReference type="Rhea" id="RHEA-COMP:10378"/>
        <dbReference type="Rhea" id="RHEA-COMP:10379"/>
        <dbReference type="ChEBI" id="CHEBI:15378"/>
        <dbReference type="ChEBI" id="CHEBI:57856"/>
        <dbReference type="ChEBI" id="CHEBI:59789"/>
        <dbReference type="ChEBI" id="CHEBI:73543"/>
        <dbReference type="ChEBI" id="CHEBI:73550"/>
        <dbReference type="EC" id="2.1.1.282"/>
    </reaction>
</comment>
<keyword evidence="7" id="KW-0819">tRNA processing</keyword>
<evidence type="ECO:0000256" key="6">
    <source>
        <dbReference type="ARBA" id="ARBA00022691"/>
    </source>
</evidence>
<dbReference type="Gene3D" id="3.30.1960.10">
    <property type="entry name" value="tRNA wybutosine-synthesizing-like"/>
    <property type="match status" value="1"/>
</dbReference>
<dbReference type="InParanoid" id="A0A3N4KZM3"/>
<evidence type="ECO:0000256" key="12">
    <source>
        <dbReference type="SAM" id="MobiDB-lite"/>
    </source>
</evidence>
<evidence type="ECO:0000256" key="8">
    <source>
        <dbReference type="ARBA" id="ARBA00030554"/>
    </source>
</evidence>
<evidence type="ECO:0000313" key="15">
    <source>
        <dbReference type="Proteomes" id="UP000277580"/>
    </source>
</evidence>
<name>A0A3N4KZM3_9PEZI</name>
<evidence type="ECO:0000256" key="11">
    <source>
        <dbReference type="ARBA" id="ARBA00069229"/>
    </source>
</evidence>
<comment type="similarity">
    <text evidence="2">Belongs to the TYW3 family.</text>
</comment>
<organism evidence="14 15">
    <name type="scientific">Morchella conica CCBAS932</name>
    <dbReference type="NCBI Taxonomy" id="1392247"/>
    <lineage>
        <taxon>Eukaryota</taxon>
        <taxon>Fungi</taxon>
        <taxon>Dikarya</taxon>
        <taxon>Ascomycota</taxon>
        <taxon>Pezizomycotina</taxon>
        <taxon>Pezizomycetes</taxon>
        <taxon>Pezizales</taxon>
        <taxon>Morchellaceae</taxon>
        <taxon>Morchella</taxon>
    </lineage>
</organism>
<evidence type="ECO:0000256" key="5">
    <source>
        <dbReference type="ARBA" id="ARBA00022679"/>
    </source>
</evidence>
<dbReference type="InterPro" id="IPR036602">
    <property type="entry name" value="tRNA_yW-synthesising-like_sf"/>
</dbReference>
<dbReference type="AlphaFoldDB" id="A0A3N4KZM3"/>
<dbReference type="InterPro" id="IPR003827">
    <property type="entry name" value="tRNA_yW-synthesising"/>
</dbReference>
<proteinExistence type="inferred from homology"/>
<keyword evidence="4" id="KW-0489">Methyltransferase</keyword>
<keyword evidence="6" id="KW-0949">S-adenosyl-L-methionine</keyword>
<dbReference type="PANTHER" id="PTHR48418:SF1">
    <property type="entry name" value="TRNA WYBUTOSINE-SYNTHESIZING PROTEIN 3"/>
    <property type="match status" value="1"/>
</dbReference>
<dbReference type="GO" id="GO:0008033">
    <property type="term" value="P:tRNA processing"/>
    <property type="evidence" value="ECO:0007669"/>
    <property type="project" value="UniProtKB-KW"/>
</dbReference>
<dbReference type="GO" id="GO:0032259">
    <property type="term" value="P:methylation"/>
    <property type="evidence" value="ECO:0007669"/>
    <property type="project" value="UniProtKB-KW"/>
</dbReference>
<reference evidence="14 15" key="1">
    <citation type="journal article" date="2018" name="Nat. Ecol. Evol.">
        <title>Pezizomycetes genomes reveal the molecular basis of ectomycorrhizal truffle lifestyle.</title>
        <authorList>
            <person name="Murat C."/>
            <person name="Payen T."/>
            <person name="Noel B."/>
            <person name="Kuo A."/>
            <person name="Morin E."/>
            <person name="Chen J."/>
            <person name="Kohler A."/>
            <person name="Krizsan K."/>
            <person name="Balestrini R."/>
            <person name="Da Silva C."/>
            <person name="Montanini B."/>
            <person name="Hainaut M."/>
            <person name="Levati E."/>
            <person name="Barry K.W."/>
            <person name="Belfiori B."/>
            <person name="Cichocki N."/>
            <person name="Clum A."/>
            <person name="Dockter R.B."/>
            <person name="Fauchery L."/>
            <person name="Guy J."/>
            <person name="Iotti M."/>
            <person name="Le Tacon F."/>
            <person name="Lindquist E.A."/>
            <person name="Lipzen A."/>
            <person name="Malagnac F."/>
            <person name="Mello A."/>
            <person name="Molinier V."/>
            <person name="Miyauchi S."/>
            <person name="Poulain J."/>
            <person name="Riccioni C."/>
            <person name="Rubini A."/>
            <person name="Sitrit Y."/>
            <person name="Splivallo R."/>
            <person name="Traeger S."/>
            <person name="Wang M."/>
            <person name="Zifcakova L."/>
            <person name="Wipf D."/>
            <person name="Zambonelli A."/>
            <person name="Paolocci F."/>
            <person name="Nowrousian M."/>
            <person name="Ottonello S."/>
            <person name="Baldrian P."/>
            <person name="Spatafora J.W."/>
            <person name="Henrissat B."/>
            <person name="Nagy L.G."/>
            <person name="Aury J.M."/>
            <person name="Wincker P."/>
            <person name="Grigoriev I.V."/>
            <person name="Bonfante P."/>
            <person name="Martin F.M."/>
        </authorList>
    </citation>
    <scope>NUCLEOTIDE SEQUENCE [LARGE SCALE GENOMIC DNA]</scope>
    <source>
        <strain evidence="14 15">CCBAS932</strain>
    </source>
</reference>
<evidence type="ECO:0000259" key="13">
    <source>
        <dbReference type="Pfam" id="PF02676"/>
    </source>
</evidence>
<dbReference type="PANTHER" id="PTHR48418">
    <property type="entry name" value="TRNA WYBUTOSINE-SYNTHESIZING PROTEIN 3"/>
    <property type="match status" value="1"/>
</dbReference>
<keyword evidence="5" id="KW-0808">Transferase</keyword>
<comment type="pathway">
    <text evidence="1">tRNA modification; wybutosine-tRNA(Phe) biosynthesis.</text>
</comment>
<keyword evidence="15" id="KW-1185">Reference proteome</keyword>
<dbReference type="FunFam" id="3.30.1960.10:FF:000003">
    <property type="entry name" value="tRNA methyltransferase"/>
    <property type="match status" value="1"/>
</dbReference>
<evidence type="ECO:0000256" key="3">
    <source>
        <dbReference type="ARBA" id="ARBA00012750"/>
    </source>
</evidence>
<evidence type="ECO:0000256" key="10">
    <source>
        <dbReference type="ARBA" id="ARBA00058049"/>
    </source>
</evidence>
<dbReference type="Pfam" id="PF02676">
    <property type="entry name" value="TYW3"/>
    <property type="match status" value="1"/>
</dbReference>
<dbReference type="STRING" id="1392247.A0A3N4KZM3"/>
<protein>
    <recommendedName>
        <fullName evidence="11">tRNA wybutosine-synthesizing protein 3</fullName>
        <ecNumber evidence="3">2.1.1.282</ecNumber>
    </recommendedName>
    <alternativeName>
        <fullName evidence="8">tRNA(Phe) 7-((3-amino-3-carboxypropyl)-4-demethylwyosine(37)-N(4))-methyltransferase</fullName>
    </alternativeName>
</protein>
<feature type="domain" description="tRNA wybutosine-synthesizing protein" evidence="13">
    <location>
        <begin position="11"/>
        <end position="272"/>
    </location>
</feature>
<evidence type="ECO:0000256" key="1">
    <source>
        <dbReference type="ARBA" id="ARBA00004797"/>
    </source>
</evidence>